<evidence type="ECO:0000313" key="2">
    <source>
        <dbReference type="Proteomes" id="UP000813824"/>
    </source>
</evidence>
<dbReference type="Proteomes" id="UP000813824">
    <property type="component" value="Unassembled WGS sequence"/>
</dbReference>
<dbReference type="EMBL" id="JAEVFJ010000048">
    <property type="protein sequence ID" value="KAH8083297.1"/>
    <property type="molecule type" value="Genomic_DNA"/>
</dbReference>
<sequence>MVAYGPLSIQTVGCGVVSPPITFPKGNETFHESQTISVRWNASVVPANCTPYSGILSLGYNYGARNPLNNSRTHRAPPSEGGSVLVPSVDLRAGAQNITFPDNLTTRDDYVLVLFGDALNVTPFFRVIGTGNESIIAPPPMASASFPLPSTQETLAPSGHDSSAAKAISSQKQCRFTVCHTLIMAAFLTWILY</sequence>
<name>A0A8K0UG34_9AGAR</name>
<organism evidence="1 2">
    <name type="scientific">Cristinia sonorae</name>
    <dbReference type="NCBI Taxonomy" id="1940300"/>
    <lineage>
        <taxon>Eukaryota</taxon>
        <taxon>Fungi</taxon>
        <taxon>Dikarya</taxon>
        <taxon>Basidiomycota</taxon>
        <taxon>Agaricomycotina</taxon>
        <taxon>Agaricomycetes</taxon>
        <taxon>Agaricomycetidae</taxon>
        <taxon>Agaricales</taxon>
        <taxon>Pleurotineae</taxon>
        <taxon>Stephanosporaceae</taxon>
        <taxon>Cristinia</taxon>
    </lineage>
</organism>
<keyword evidence="2" id="KW-1185">Reference proteome</keyword>
<protein>
    <submittedName>
        <fullName evidence="1">Uncharacterized protein</fullName>
    </submittedName>
</protein>
<dbReference type="AlphaFoldDB" id="A0A8K0UG34"/>
<gene>
    <name evidence="1" type="ORF">BXZ70DRAFT_577980</name>
</gene>
<comment type="caution">
    <text evidence="1">The sequence shown here is derived from an EMBL/GenBank/DDBJ whole genome shotgun (WGS) entry which is preliminary data.</text>
</comment>
<accession>A0A8K0UG34</accession>
<reference evidence="1" key="1">
    <citation type="journal article" date="2021" name="New Phytol.">
        <title>Evolutionary innovations through gain and loss of genes in the ectomycorrhizal Boletales.</title>
        <authorList>
            <person name="Wu G."/>
            <person name="Miyauchi S."/>
            <person name="Morin E."/>
            <person name="Kuo A."/>
            <person name="Drula E."/>
            <person name="Varga T."/>
            <person name="Kohler A."/>
            <person name="Feng B."/>
            <person name="Cao Y."/>
            <person name="Lipzen A."/>
            <person name="Daum C."/>
            <person name="Hundley H."/>
            <person name="Pangilinan J."/>
            <person name="Johnson J."/>
            <person name="Barry K."/>
            <person name="LaButti K."/>
            <person name="Ng V."/>
            <person name="Ahrendt S."/>
            <person name="Min B."/>
            <person name="Choi I.G."/>
            <person name="Park H."/>
            <person name="Plett J.M."/>
            <person name="Magnuson J."/>
            <person name="Spatafora J.W."/>
            <person name="Nagy L.G."/>
            <person name="Henrissat B."/>
            <person name="Grigoriev I.V."/>
            <person name="Yang Z.L."/>
            <person name="Xu J."/>
            <person name="Martin F.M."/>
        </authorList>
    </citation>
    <scope>NUCLEOTIDE SEQUENCE</scope>
    <source>
        <strain evidence="1">KKN 215</strain>
    </source>
</reference>
<evidence type="ECO:0000313" key="1">
    <source>
        <dbReference type="EMBL" id="KAH8083297.1"/>
    </source>
</evidence>
<proteinExistence type="predicted"/>